<accession>A0A8H3M2F4</accession>
<sequence>MSFTENNGFSNLLVEAVMVVPLNDIEFGRLSISAKHVFNDAYKSRSNFGRLIEPLEIISVKMVLNVYREKEKVHKSHLNKIRGINPNCVLDESECGSKLIVEETYTH</sequence>
<dbReference type="GO" id="GO:0030246">
    <property type="term" value="F:carbohydrate binding"/>
    <property type="evidence" value="ECO:0007669"/>
    <property type="project" value="UniProtKB-KW"/>
</dbReference>
<dbReference type="EMBL" id="BLAL01000259">
    <property type="protein sequence ID" value="GES97629.1"/>
    <property type="molecule type" value="Genomic_DNA"/>
</dbReference>
<gene>
    <name evidence="1" type="ORF">RCL2_002421500</name>
</gene>
<evidence type="ECO:0000313" key="2">
    <source>
        <dbReference type="Proteomes" id="UP000615446"/>
    </source>
</evidence>
<evidence type="ECO:0000313" key="1">
    <source>
        <dbReference type="EMBL" id="GES97629.1"/>
    </source>
</evidence>
<dbReference type="AlphaFoldDB" id="A0A8H3M2F4"/>
<dbReference type="Proteomes" id="UP000615446">
    <property type="component" value="Unassembled WGS sequence"/>
</dbReference>
<comment type="caution">
    <text evidence="1">The sequence shown here is derived from an EMBL/GenBank/DDBJ whole genome shotgun (WGS) entry which is preliminary data.</text>
</comment>
<name>A0A8H3M2F4_9GLOM</name>
<keyword evidence="1" id="KW-0430">Lectin</keyword>
<dbReference type="OrthoDB" id="6359816at2759"/>
<proteinExistence type="predicted"/>
<organism evidence="1 2">
    <name type="scientific">Rhizophagus clarus</name>
    <dbReference type="NCBI Taxonomy" id="94130"/>
    <lineage>
        <taxon>Eukaryota</taxon>
        <taxon>Fungi</taxon>
        <taxon>Fungi incertae sedis</taxon>
        <taxon>Mucoromycota</taxon>
        <taxon>Glomeromycotina</taxon>
        <taxon>Glomeromycetes</taxon>
        <taxon>Glomerales</taxon>
        <taxon>Glomeraceae</taxon>
        <taxon>Rhizophagus</taxon>
    </lineage>
</organism>
<protein>
    <submittedName>
        <fullName evidence="1">Concanavalin A-like lectin/glucanase domain-containing protein</fullName>
    </submittedName>
</protein>
<reference evidence="1" key="1">
    <citation type="submission" date="2019-10" db="EMBL/GenBank/DDBJ databases">
        <title>Conservation and host-specific expression of non-tandemly repeated heterogenous ribosome RNA gene in arbuscular mycorrhizal fungi.</title>
        <authorList>
            <person name="Maeda T."/>
            <person name="Kobayashi Y."/>
            <person name="Nakagawa T."/>
            <person name="Ezawa T."/>
            <person name="Yamaguchi K."/>
            <person name="Bino T."/>
            <person name="Nishimoto Y."/>
            <person name="Shigenobu S."/>
            <person name="Kawaguchi M."/>
        </authorList>
    </citation>
    <scope>NUCLEOTIDE SEQUENCE</scope>
    <source>
        <strain evidence="1">HR1</strain>
    </source>
</reference>